<sequence length="340" mass="35942">MALRLIESIIPAASLSALEDLPENGKVVDRWDEMLNDEKALVRILVDAGDVESLMDKLVERFANVDGFRVMLIPVEATLPRPVEPEANEDEVEEEKSAERINREEIYNQVSAGANITRVFIAQAIIATLVAAVGLIRGDTAILIGAMVIAPLLGPNMALCLATTLGDWKLVGKSLKANIVGLAIAFLSAAFIGILFPVSVTQEAIAARTQVSGGDIILALASGCAGVLAFTSGAPSALIGVMVAVALLPPFAVFGMLLVSGDYKAASGALMLVSANVICVNLAGTLTFLAQGLRPHSWWEANRAKRAVRIAIAIWAILLFALAALIYLEFGYSLEHATTP</sequence>
<dbReference type="PANTHER" id="PTHR20992:SF9">
    <property type="entry name" value="AT15442P-RELATED"/>
    <property type="match status" value="1"/>
</dbReference>
<keyword evidence="1" id="KW-1133">Transmembrane helix</keyword>
<feature type="transmembrane region" description="Helical" evidence="1">
    <location>
        <begin position="177"/>
        <end position="199"/>
    </location>
</feature>
<name>A0A5B9P7L3_9BACT</name>
<evidence type="ECO:0000313" key="2">
    <source>
        <dbReference type="EMBL" id="QEG22637.1"/>
    </source>
</evidence>
<dbReference type="RefSeq" id="WP_075084576.1">
    <property type="nucleotide sequence ID" value="NZ_CP042912.1"/>
</dbReference>
<feature type="transmembrane region" description="Helical" evidence="1">
    <location>
        <begin position="237"/>
        <end position="259"/>
    </location>
</feature>
<accession>A0A5B9P7L3</accession>
<dbReference type="PANTHER" id="PTHR20992">
    <property type="entry name" value="AT15442P-RELATED"/>
    <property type="match status" value="1"/>
</dbReference>
<feature type="transmembrane region" description="Helical" evidence="1">
    <location>
        <begin position="265"/>
        <end position="289"/>
    </location>
</feature>
<dbReference type="InterPro" id="IPR005240">
    <property type="entry name" value="DUF389"/>
</dbReference>
<evidence type="ECO:0000313" key="3">
    <source>
        <dbReference type="Proteomes" id="UP000322214"/>
    </source>
</evidence>
<feature type="transmembrane region" description="Helical" evidence="1">
    <location>
        <begin position="142"/>
        <end position="165"/>
    </location>
</feature>
<gene>
    <name evidence="2" type="ORF">MFFC18_25200</name>
</gene>
<keyword evidence="1" id="KW-0472">Membrane</keyword>
<dbReference type="NCBIfam" id="TIGR00341">
    <property type="entry name" value="TIGR00341 family protein"/>
    <property type="match status" value="1"/>
</dbReference>
<evidence type="ECO:0000256" key="1">
    <source>
        <dbReference type="SAM" id="Phobius"/>
    </source>
</evidence>
<protein>
    <recommendedName>
        <fullName evidence="4">TIGR00341 family protein</fullName>
    </recommendedName>
</protein>
<keyword evidence="3" id="KW-1185">Reference proteome</keyword>
<feature type="transmembrane region" description="Helical" evidence="1">
    <location>
        <begin position="211"/>
        <end position="230"/>
    </location>
</feature>
<organism evidence="2 3">
    <name type="scientific">Mariniblastus fucicola</name>
    <dbReference type="NCBI Taxonomy" id="980251"/>
    <lineage>
        <taxon>Bacteria</taxon>
        <taxon>Pseudomonadati</taxon>
        <taxon>Planctomycetota</taxon>
        <taxon>Planctomycetia</taxon>
        <taxon>Pirellulales</taxon>
        <taxon>Pirellulaceae</taxon>
        <taxon>Mariniblastus</taxon>
    </lineage>
</organism>
<dbReference type="AlphaFoldDB" id="A0A5B9P7L3"/>
<dbReference type="KEGG" id="mff:MFFC18_25200"/>
<dbReference type="EMBL" id="CP042912">
    <property type="protein sequence ID" value="QEG22637.1"/>
    <property type="molecule type" value="Genomic_DNA"/>
</dbReference>
<dbReference type="STRING" id="980251.GCA_001642875_02150"/>
<dbReference type="Proteomes" id="UP000322214">
    <property type="component" value="Chromosome"/>
</dbReference>
<keyword evidence="1" id="KW-0812">Transmembrane</keyword>
<dbReference type="OrthoDB" id="9790659at2"/>
<feature type="transmembrane region" description="Helical" evidence="1">
    <location>
        <begin position="119"/>
        <end position="136"/>
    </location>
</feature>
<dbReference type="Pfam" id="PF04087">
    <property type="entry name" value="DUF389"/>
    <property type="match status" value="1"/>
</dbReference>
<reference evidence="2 3" key="1">
    <citation type="submission" date="2019-08" db="EMBL/GenBank/DDBJ databases">
        <title>Deep-cultivation of Planctomycetes and their phenomic and genomic characterization uncovers novel biology.</title>
        <authorList>
            <person name="Wiegand S."/>
            <person name="Jogler M."/>
            <person name="Boedeker C."/>
            <person name="Pinto D."/>
            <person name="Vollmers J."/>
            <person name="Rivas-Marin E."/>
            <person name="Kohn T."/>
            <person name="Peeters S.H."/>
            <person name="Heuer A."/>
            <person name="Rast P."/>
            <person name="Oberbeckmann S."/>
            <person name="Bunk B."/>
            <person name="Jeske O."/>
            <person name="Meyerdierks A."/>
            <person name="Storesund J.E."/>
            <person name="Kallscheuer N."/>
            <person name="Luecker S."/>
            <person name="Lage O.M."/>
            <person name="Pohl T."/>
            <person name="Merkel B.J."/>
            <person name="Hornburger P."/>
            <person name="Mueller R.-W."/>
            <person name="Bruemmer F."/>
            <person name="Labrenz M."/>
            <person name="Spormann A.M."/>
            <person name="Op den Camp H."/>
            <person name="Overmann J."/>
            <person name="Amann R."/>
            <person name="Jetten M.S.M."/>
            <person name="Mascher T."/>
            <person name="Medema M.H."/>
            <person name="Devos D.P."/>
            <person name="Kaster A.-K."/>
            <person name="Ovreas L."/>
            <person name="Rohde M."/>
            <person name="Galperin M.Y."/>
            <person name="Jogler C."/>
        </authorList>
    </citation>
    <scope>NUCLEOTIDE SEQUENCE [LARGE SCALE GENOMIC DNA]</scope>
    <source>
        <strain evidence="2 3">FC18</strain>
    </source>
</reference>
<feature type="transmembrane region" description="Helical" evidence="1">
    <location>
        <begin position="310"/>
        <end position="330"/>
    </location>
</feature>
<proteinExistence type="predicted"/>
<evidence type="ECO:0008006" key="4">
    <source>
        <dbReference type="Google" id="ProtNLM"/>
    </source>
</evidence>